<dbReference type="OrthoDB" id="10027013at2759"/>
<evidence type="ECO:0000259" key="4">
    <source>
        <dbReference type="Pfam" id="PF08241"/>
    </source>
</evidence>
<dbReference type="GeneID" id="18874492"/>
<evidence type="ECO:0000256" key="1">
    <source>
        <dbReference type="ARBA" id="ARBA00008361"/>
    </source>
</evidence>
<evidence type="ECO:0000256" key="2">
    <source>
        <dbReference type="ARBA" id="ARBA00022603"/>
    </source>
</evidence>
<keyword evidence="2" id="KW-0489">Methyltransferase</keyword>
<keyword evidence="3" id="KW-0808">Transferase</keyword>
<evidence type="ECO:0000313" key="5">
    <source>
        <dbReference type="EMBL" id="EGW30941.1"/>
    </source>
</evidence>
<dbReference type="eggNOG" id="KOG3010">
    <property type="taxonomic scope" value="Eukaryota"/>
</dbReference>
<dbReference type="AlphaFoldDB" id="G3ATH8"/>
<dbReference type="CDD" id="cd02440">
    <property type="entry name" value="AdoMet_MTases"/>
    <property type="match status" value="1"/>
</dbReference>
<dbReference type="EMBL" id="GL996504">
    <property type="protein sequence ID" value="EGW30941.1"/>
    <property type="molecule type" value="Genomic_DNA"/>
</dbReference>
<gene>
    <name evidence="5" type="ORF">SPAPADRAFT_62852</name>
</gene>
<dbReference type="KEGG" id="spaa:SPAPADRAFT_62852"/>
<dbReference type="InterPro" id="IPR051052">
    <property type="entry name" value="Diverse_substrate_MTase"/>
</dbReference>
<dbReference type="RefSeq" id="XP_007376974.1">
    <property type="nucleotide sequence ID" value="XM_007376912.1"/>
</dbReference>
<dbReference type="InterPro" id="IPR029063">
    <property type="entry name" value="SAM-dependent_MTases_sf"/>
</dbReference>
<dbReference type="InParanoid" id="G3ATH8"/>
<dbReference type="PANTHER" id="PTHR44942:SF4">
    <property type="entry name" value="METHYLTRANSFERASE TYPE 11 DOMAIN-CONTAINING PROTEIN"/>
    <property type="match status" value="1"/>
</dbReference>
<dbReference type="Pfam" id="PF08241">
    <property type="entry name" value="Methyltransf_11"/>
    <property type="match status" value="1"/>
</dbReference>
<dbReference type="InterPro" id="IPR013216">
    <property type="entry name" value="Methyltransf_11"/>
</dbReference>
<sequence length="307" mass="34564">MSTFSKSNFKTLHYNTFRPQYPPSFYSILSKYVARPLPLQTTIDLGCGTGVATYPLLNISKNVIGIDLSPSMIDTANSLKSSRVKELGYADSSIRFITGAVEEFVAKDEHVGQVDLITAAQCIHWFQDYDAFFANAAKLLRPGGVLAYFYYIDPIIVNFSGSGSDKADVIKKAHDTYLKYAYDDPKLMGPHWEQPGRDILKHFCTTVNDHIPGLYDDITINTFIPSAEKPYADEQVDLDLKKTGLKLQGYVDYLGTYSGLHNYVEATGDTTFLDRFLSELEEVTGWDRETTTVDLVWNTGYTFIRKK</sequence>
<dbReference type="GO" id="GO:0008757">
    <property type="term" value="F:S-adenosylmethionine-dependent methyltransferase activity"/>
    <property type="evidence" value="ECO:0007669"/>
    <property type="project" value="InterPro"/>
</dbReference>
<comment type="similarity">
    <text evidence="1">Belongs to the methyltransferase superfamily.</text>
</comment>
<dbReference type="PANTHER" id="PTHR44942">
    <property type="entry name" value="METHYLTRANSF_11 DOMAIN-CONTAINING PROTEIN"/>
    <property type="match status" value="1"/>
</dbReference>
<dbReference type="Proteomes" id="UP000000709">
    <property type="component" value="Unassembled WGS sequence"/>
</dbReference>
<protein>
    <recommendedName>
        <fullName evidence="4">Methyltransferase type 11 domain-containing protein</fullName>
    </recommendedName>
</protein>
<dbReference type="Gene3D" id="3.40.50.150">
    <property type="entry name" value="Vaccinia Virus protein VP39"/>
    <property type="match status" value="1"/>
</dbReference>
<organism evidence="6">
    <name type="scientific">Spathaspora passalidarum (strain NRRL Y-27907 / 11-Y1)</name>
    <dbReference type="NCBI Taxonomy" id="619300"/>
    <lineage>
        <taxon>Eukaryota</taxon>
        <taxon>Fungi</taxon>
        <taxon>Dikarya</taxon>
        <taxon>Ascomycota</taxon>
        <taxon>Saccharomycotina</taxon>
        <taxon>Pichiomycetes</taxon>
        <taxon>Debaryomycetaceae</taxon>
        <taxon>Spathaspora</taxon>
    </lineage>
</organism>
<proteinExistence type="inferred from homology"/>
<keyword evidence="6" id="KW-1185">Reference proteome</keyword>
<dbReference type="HOGENOM" id="CLU_049344_1_2_1"/>
<dbReference type="GO" id="GO:0032259">
    <property type="term" value="P:methylation"/>
    <property type="evidence" value="ECO:0007669"/>
    <property type="project" value="UniProtKB-KW"/>
</dbReference>
<dbReference type="SUPFAM" id="SSF53335">
    <property type="entry name" value="S-adenosyl-L-methionine-dependent methyltransferases"/>
    <property type="match status" value="1"/>
</dbReference>
<feature type="domain" description="Methyltransferase type 11" evidence="4">
    <location>
        <begin position="44"/>
        <end position="147"/>
    </location>
</feature>
<dbReference type="OMA" id="FRPHYPP"/>
<accession>G3ATH8</accession>
<evidence type="ECO:0000313" key="6">
    <source>
        <dbReference type="Proteomes" id="UP000000709"/>
    </source>
</evidence>
<name>G3ATH8_SPAPN</name>
<evidence type="ECO:0000256" key="3">
    <source>
        <dbReference type="ARBA" id="ARBA00022679"/>
    </source>
</evidence>
<dbReference type="STRING" id="619300.G3ATH8"/>
<reference evidence="5 6" key="1">
    <citation type="journal article" date="2011" name="Proc. Natl. Acad. Sci. U.S.A.">
        <title>Comparative genomics of xylose-fermenting fungi for enhanced biofuel production.</title>
        <authorList>
            <person name="Wohlbach D.J."/>
            <person name="Kuo A."/>
            <person name="Sato T.K."/>
            <person name="Potts K.M."/>
            <person name="Salamov A.A."/>
            <person name="LaButti K.M."/>
            <person name="Sun H."/>
            <person name="Clum A."/>
            <person name="Pangilinan J.L."/>
            <person name="Lindquist E.A."/>
            <person name="Lucas S."/>
            <person name="Lapidus A."/>
            <person name="Jin M."/>
            <person name="Gunawan C."/>
            <person name="Balan V."/>
            <person name="Dale B.E."/>
            <person name="Jeffries T.W."/>
            <person name="Zinkel R."/>
            <person name="Barry K.W."/>
            <person name="Grigoriev I.V."/>
            <person name="Gasch A.P."/>
        </authorList>
    </citation>
    <scope>NUCLEOTIDE SEQUENCE [LARGE SCALE GENOMIC DNA]</scope>
    <source>
        <strain evidence="6">NRRL Y-27907 / 11-Y1</strain>
    </source>
</reference>